<dbReference type="Gene3D" id="1.10.260.40">
    <property type="entry name" value="lambda repressor-like DNA-binding domains"/>
    <property type="match status" value="1"/>
</dbReference>
<evidence type="ECO:0000313" key="3">
    <source>
        <dbReference type="Proteomes" id="UP000789405"/>
    </source>
</evidence>
<feature type="non-terminal residue" evidence="2">
    <location>
        <position position="1"/>
    </location>
</feature>
<dbReference type="EMBL" id="CAJVPY010035839">
    <property type="protein sequence ID" value="CAG8801422.1"/>
    <property type="molecule type" value="Genomic_DNA"/>
</dbReference>
<organism evidence="2 3">
    <name type="scientific">Dentiscutata erythropus</name>
    <dbReference type="NCBI Taxonomy" id="1348616"/>
    <lineage>
        <taxon>Eukaryota</taxon>
        <taxon>Fungi</taxon>
        <taxon>Fungi incertae sedis</taxon>
        <taxon>Mucoromycota</taxon>
        <taxon>Glomeromycotina</taxon>
        <taxon>Glomeromycetes</taxon>
        <taxon>Diversisporales</taxon>
        <taxon>Gigasporaceae</taxon>
        <taxon>Dentiscutata</taxon>
    </lineage>
</organism>
<dbReference type="InterPro" id="IPR039554">
    <property type="entry name" value="HigA2-like_HTH"/>
</dbReference>
<proteinExistence type="predicted"/>
<reference evidence="2" key="1">
    <citation type="submission" date="2021-06" db="EMBL/GenBank/DDBJ databases">
        <authorList>
            <person name="Kallberg Y."/>
            <person name="Tangrot J."/>
            <person name="Rosling A."/>
        </authorList>
    </citation>
    <scope>NUCLEOTIDE SEQUENCE</scope>
    <source>
        <strain evidence="2">MA453B</strain>
    </source>
</reference>
<evidence type="ECO:0000313" key="2">
    <source>
        <dbReference type="EMBL" id="CAG8801422.1"/>
    </source>
</evidence>
<comment type="caution">
    <text evidence="2">The sequence shown here is derived from an EMBL/GenBank/DDBJ whole genome shotgun (WGS) entry which is preliminary data.</text>
</comment>
<accession>A0A9N9JXU5</accession>
<evidence type="ECO:0000259" key="1">
    <source>
        <dbReference type="Pfam" id="PF13744"/>
    </source>
</evidence>
<protein>
    <submittedName>
        <fullName evidence="2">19044_t:CDS:1</fullName>
    </submittedName>
</protein>
<name>A0A9N9JXU5_9GLOM</name>
<feature type="domain" description="HigA2-like helix-turn-helix" evidence="1">
    <location>
        <begin position="179"/>
        <end position="245"/>
    </location>
</feature>
<dbReference type="GO" id="GO:0003677">
    <property type="term" value="F:DNA binding"/>
    <property type="evidence" value="ECO:0007669"/>
    <property type="project" value="InterPro"/>
</dbReference>
<gene>
    <name evidence="2" type="ORF">DERYTH_LOCUS23454</name>
</gene>
<dbReference type="Pfam" id="PF13744">
    <property type="entry name" value="HTH_37"/>
    <property type="match status" value="1"/>
</dbReference>
<dbReference type="AlphaFoldDB" id="A0A9N9JXU5"/>
<feature type="non-terminal residue" evidence="2">
    <location>
        <position position="245"/>
    </location>
</feature>
<dbReference type="Proteomes" id="UP000789405">
    <property type="component" value="Unassembled WGS sequence"/>
</dbReference>
<sequence length="245" mass="28407">CLRRKAWELHKYFAERLEEDKEELEKCRCETSEKVRVDYMDSEGSGWSECEKCEKKISSAGHHGDAKEEEVFVLRVWEEGVLEVNIACGREFRRGVAYSGARNLAELKQSYTYCGDCVEETENSQQEDFNIDGRRRVEIGGGFGEEFGEELKKLLKRVEQPDYRRVNIGLHPNATPAEKAKYKLCKTIARYCRESNLTEKELGKKLGIDQVKTEYILFCHLDKLSLEELVNYTEELAMPLEVKIN</sequence>
<keyword evidence="3" id="KW-1185">Reference proteome</keyword>
<dbReference type="OrthoDB" id="2428774at2759"/>
<dbReference type="InterPro" id="IPR010982">
    <property type="entry name" value="Lambda_DNA-bd_dom_sf"/>
</dbReference>